<proteinExistence type="predicted"/>
<reference evidence="4 5" key="1">
    <citation type="journal article" date="2014" name="Genome Announc.">
        <title>Complete Genome Sequence of Mycoplasma bovoculi Strain M165/69T (ATCC 29104).</title>
        <authorList>
            <person name="Calcutt M.J."/>
            <person name="Foecking M.F."/>
        </authorList>
    </citation>
    <scope>NUCLEOTIDE SEQUENCE [LARGE SCALE GENOMIC DNA]</scope>
    <source>
        <strain evidence="4">M165/69</strain>
    </source>
</reference>
<keyword evidence="5" id="KW-1185">Reference proteome</keyword>
<dbReference type="InterPro" id="IPR022382">
    <property type="entry name" value="Mycoplasma_peptidase_DUF31"/>
</dbReference>
<feature type="domain" description="DUF31" evidence="3">
    <location>
        <begin position="211"/>
        <end position="578"/>
    </location>
</feature>
<dbReference type="RefSeq" id="WP_022934911.1">
    <property type="nucleotide sequence ID" value="NZ_CP007154.1"/>
</dbReference>
<evidence type="ECO:0000313" key="5">
    <source>
        <dbReference type="Proteomes" id="UP000019229"/>
    </source>
</evidence>
<dbReference type="Pfam" id="PF01732">
    <property type="entry name" value="Mycop_pep_DUF31"/>
    <property type="match status" value="1"/>
</dbReference>
<evidence type="ECO:0000256" key="1">
    <source>
        <dbReference type="SAM" id="MobiDB-lite"/>
    </source>
</evidence>
<dbReference type="NCBIfam" id="NF045841">
    <property type="entry name" value="Ig_SerProt_MIP"/>
    <property type="match status" value="1"/>
</dbReference>
<sequence>MIKKKTILTTGLNIVAVTSVATFVVSCGSPAENLTSKENNLNVSLVSKELSLVDGNYNLELNVGSENIGKYLDVELRSQPTESSPSTISTKAKVSSEGIASIPFSHLDEGATYYVTKVNIYNDENDTKPSLSRDYLSNNLEQLQFRTLENQSATTPSPSPTPGGGDNHLQTPNFNQADIIAHIKKLTEEKERKANYRPASKENKSLQITEQDAYKKLENRSFAIGFNSIDYVKDPNDGDKINTSVVPFEPTGTGWLLDYAWKNGIRDSDELMLYIATNAHVYARAFNAMDEKYKIKFPEYFTQDEQKQAKIDSFSLAIPKQNANLNAIASGTSYGTENSLIYFLNTQKNSVFDLDKANKELHFVGKDLFSNPRTVFVALNIFDNDDNNKLIDQYNNQANRKLIGKDFAVFGIKVQYKKLMEKATSDNNLKLLLEHIKKAMSSIDNDIDKFKKNQYYNHDQNDVPYLSFDYPSAWADKNKGKEDPNVSLNIERAYILGFPTVSNRQMLWRNYPLGSNIPQDVFNGASFFKGLPIDKPLDQNTKASGFGFNAYVDYSSLYFGASGSLVINEYGLPIGIYSTVRSNGDDKNINNQGGFTFLVQVRDDNEKGPAHNLIDGTDKVKFPKQEKSYRQNLKWLSEQDNSEFKDFAKTAIFKSGA</sequence>
<feature type="signal peptide" evidence="2">
    <location>
        <begin position="1"/>
        <end position="21"/>
    </location>
</feature>
<dbReference type="eggNOG" id="ENOG503455W">
    <property type="taxonomic scope" value="Bacteria"/>
</dbReference>
<evidence type="ECO:0000256" key="2">
    <source>
        <dbReference type="SAM" id="SignalP"/>
    </source>
</evidence>
<dbReference type="HOGENOM" id="CLU_386316_0_0_14"/>
<dbReference type="KEGG" id="mbc:MYB_00490"/>
<dbReference type="EMBL" id="CP007154">
    <property type="protein sequence ID" value="AHH45109.1"/>
    <property type="molecule type" value="Genomic_DNA"/>
</dbReference>
<keyword evidence="2" id="KW-0732">Signal</keyword>
<feature type="chain" id="PRO_5004874583" evidence="2">
    <location>
        <begin position="22"/>
        <end position="657"/>
    </location>
</feature>
<gene>
    <name evidence="4" type="ORF">MYB_00490</name>
</gene>
<dbReference type="STRING" id="743966.MYB_00490"/>
<feature type="region of interest" description="Disordered" evidence="1">
    <location>
        <begin position="149"/>
        <end position="172"/>
    </location>
</feature>
<dbReference type="AlphaFoldDB" id="W5USA6"/>
<evidence type="ECO:0000313" key="4">
    <source>
        <dbReference type="EMBL" id="AHH45109.1"/>
    </source>
</evidence>
<name>W5USA6_9BACT</name>
<dbReference type="PRINTS" id="PR00840">
    <property type="entry name" value="Y06768FAMILY"/>
</dbReference>
<keyword evidence="4" id="KW-0449">Lipoprotein</keyword>
<evidence type="ECO:0000259" key="3">
    <source>
        <dbReference type="Pfam" id="PF01732"/>
    </source>
</evidence>
<dbReference type="PATRIC" id="fig|743966.3.peg.96"/>
<dbReference type="Proteomes" id="UP000019229">
    <property type="component" value="Chromosome"/>
</dbReference>
<protein>
    <submittedName>
        <fullName evidence="4">Putative lipoprotein</fullName>
    </submittedName>
</protein>
<dbReference type="OrthoDB" id="395427at2"/>
<dbReference type="InterPro" id="IPR022381">
    <property type="entry name" value="Uncharacterised_MG067"/>
</dbReference>
<organism evidence="4 5">
    <name type="scientific">Mesomycoplasma bovoculi M165/69</name>
    <dbReference type="NCBI Taxonomy" id="743966"/>
    <lineage>
        <taxon>Bacteria</taxon>
        <taxon>Bacillati</taxon>
        <taxon>Mycoplasmatota</taxon>
        <taxon>Mycoplasmoidales</taxon>
        <taxon>Metamycoplasmataceae</taxon>
        <taxon>Mesomycoplasma</taxon>
    </lineage>
</organism>
<accession>W5USA6</accession>
<dbReference type="PROSITE" id="PS51257">
    <property type="entry name" value="PROKAR_LIPOPROTEIN"/>
    <property type="match status" value="1"/>
</dbReference>